<dbReference type="AlphaFoldDB" id="A0A5J4XAE9"/>
<reference evidence="1 2" key="1">
    <citation type="submission" date="2019-03" db="EMBL/GenBank/DDBJ databases">
        <title>Single cell metagenomics reveals metabolic interactions within the superorganism composed of flagellate Streblomastix strix and complex community of Bacteroidetes bacteria on its surface.</title>
        <authorList>
            <person name="Treitli S.C."/>
            <person name="Kolisko M."/>
            <person name="Husnik F."/>
            <person name="Keeling P."/>
            <person name="Hampl V."/>
        </authorList>
    </citation>
    <scope>NUCLEOTIDE SEQUENCE [LARGE SCALE GENOMIC DNA]</scope>
    <source>
        <strain evidence="1">ST1C</strain>
    </source>
</reference>
<accession>A0A5J4XAE9</accession>
<gene>
    <name evidence="1" type="ORF">EZS28_000697</name>
</gene>
<comment type="caution">
    <text evidence="1">The sequence shown here is derived from an EMBL/GenBank/DDBJ whole genome shotgun (WGS) entry which is preliminary data.</text>
</comment>
<evidence type="ECO:0000313" key="1">
    <source>
        <dbReference type="EMBL" id="KAA6403776.1"/>
    </source>
</evidence>
<protein>
    <recommendedName>
        <fullName evidence="3">Right handed beta helix domain-containing protein</fullName>
    </recommendedName>
</protein>
<evidence type="ECO:0008006" key="3">
    <source>
        <dbReference type="Google" id="ProtNLM"/>
    </source>
</evidence>
<organism evidence="1 2">
    <name type="scientific">Streblomastix strix</name>
    <dbReference type="NCBI Taxonomy" id="222440"/>
    <lineage>
        <taxon>Eukaryota</taxon>
        <taxon>Metamonada</taxon>
        <taxon>Preaxostyla</taxon>
        <taxon>Oxymonadida</taxon>
        <taxon>Streblomastigidae</taxon>
        <taxon>Streblomastix</taxon>
    </lineage>
</organism>
<sequence>MQYYEFKVWSACEAGYGAGILMDINDESEIILNKITFDTCIADGDGGGLYTKFVGNGTLTMTGVNLFKNCSSTNYAGGFCISPLNPDYTIQIDGDIQFDNCSSVQQGGAVLFRCRQIGQFYANKITVKDCNSNIGGGLFIDISVKATIVINQLSIQGCTAVDGGDSSFISISIPAPYPASHALNQTSDKLAYPLAFICKYIAPPYFEFNSTRCKFQIQE</sequence>
<proteinExistence type="predicted"/>
<evidence type="ECO:0000313" key="2">
    <source>
        <dbReference type="Proteomes" id="UP000324800"/>
    </source>
</evidence>
<dbReference type="EMBL" id="SNRW01000062">
    <property type="protein sequence ID" value="KAA6403776.1"/>
    <property type="molecule type" value="Genomic_DNA"/>
</dbReference>
<dbReference type="Proteomes" id="UP000324800">
    <property type="component" value="Unassembled WGS sequence"/>
</dbReference>
<name>A0A5J4XAE9_9EUKA</name>